<keyword evidence="2" id="KW-1133">Transmembrane helix</keyword>
<comment type="caution">
    <text evidence="3">The sequence shown here is derived from an EMBL/GenBank/DDBJ whole genome shotgun (WGS) entry which is preliminary data.</text>
</comment>
<evidence type="ECO:0000313" key="3">
    <source>
        <dbReference type="EMBL" id="MDG3004797.1"/>
    </source>
</evidence>
<feature type="region of interest" description="Disordered" evidence="1">
    <location>
        <begin position="1"/>
        <end position="23"/>
    </location>
</feature>
<proteinExistence type="predicted"/>
<dbReference type="EMBL" id="JARRAG010000002">
    <property type="protein sequence ID" value="MDG3004797.1"/>
    <property type="molecule type" value="Genomic_DNA"/>
</dbReference>
<gene>
    <name evidence="3" type="ORF">PZE19_13495</name>
</gene>
<feature type="compositionally biased region" description="Basic and acidic residues" evidence="1">
    <location>
        <begin position="1"/>
        <end position="22"/>
    </location>
</feature>
<name>A0ABT6FB46_9BACT</name>
<evidence type="ECO:0000256" key="1">
    <source>
        <dbReference type="SAM" id="MobiDB-lite"/>
    </source>
</evidence>
<sequence length="65" mass="7215">MTTYIGDRDSAGSEEAEPRLDDGGPCNLVGFEAEDGRWKFRDVFLTFLVLAALALGLFGAARYWR</sequence>
<accession>A0ABT6FB46</accession>
<keyword evidence="4" id="KW-1185">Reference proteome</keyword>
<feature type="transmembrane region" description="Helical" evidence="2">
    <location>
        <begin position="43"/>
        <end position="64"/>
    </location>
</feature>
<dbReference type="RefSeq" id="WP_277861149.1">
    <property type="nucleotide sequence ID" value="NZ_JARRAG010000002.1"/>
</dbReference>
<evidence type="ECO:0000256" key="2">
    <source>
        <dbReference type="SAM" id="Phobius"/>
    </source>
</evidence>
<organism evidence="3 4">
    <name type="scientific">Paludisphaera mucosa</name>
    <dbReference type="NCBI Taxonomy" id="3030827"/>
    <lineage>
        <taxon>Bacteria</taxon>
        <taxon>Pseudomonadati</taxon>
        <taxon>Planctomycetota</taxon>
        <taxon>Planctomycetia</taxon>
        <taxon>Isosphaerales</taxon>
        <taxon>Isosphaeraceae</taxon>
        <taxon>Paludisphaera</taxon>
    </lineage>
</organism>
<protein>
    <submittedName>
        <fullName evidence="3">Uncharacterized protein</fullName>
    </submittedName>
</protein>
<keyword evidence="2" id="KW-0812">Transmembrane</keyword>
<keyword evidence="2" id="KW-0472">Membrane</keyword>
<reference evidence="3 4" key="1">
    <citation type="submission" date="2023-03" db="EMBL/GenBank/DDBJ databases">
        <title>Paludisphaera mucosa sp. nov. a novel planctomycete from northern fen.</title>
        <authorList>
            <person name="Ivanova A."/>
        </authorList>
    </citation>
    <scope>NUCLEOTIDE SEQUENCE [LARGE SCALE GENOMIC DNA]</scope>
    <source>
        <strain evidence="3 4">Pla2</strain>
    </source>
</reference>
<evidence type="ECO:0000313" key="4">
    <source>
        <dbReference type="Proteomes" id="UP001216907"/>
    </source>
</evidence>
<dbReference type="Proteomes" id="UP001216907">
    <property type="component" value="Unassembled WGS sequence"/>
</dbReference>